<reference evidence="8 9" key="1">
    <citation type="submission" date="2016-10" db="EMBL/GenBank/DDBJ databases">
        <authorList>
            <person name="de Groot N.N."/>
        </authorList>
    </citation>
    <scope>NUCLEOTIDE SEQUENCE [LARGE SCALE GENOMIC DNA]</scope>
    <source>
        <strain evidence="8 9">DSM 7343</strain>
    </source>
</reference>
<dbReference type="EMBL" id="FNQN01000001">
    <property type="protein sequence ID" value="SDZ79078.1"/>
    <property type="molecule type" value="Genomic_DNA"/>
</dbReference>
<dbReference type="InterPro" id="IPR007197">
    <property type="entry name" value="rSAM"/>
</dbReference>
<evidence type="ECO:0000259" key="7">
    <source>
        <dbReference type="PROSITE" id="PS51918"/>
    </source>
</evidence>
<keyword evidence="2" id="KW-0949">S-adenosyl-L-methionine</keyword>
<dbReference type="PROSITE" id="PS51332">
    <property type="entry name" value="B12_BINDING"/>
    <property type="match status" value="1"/>
</dbReference>
<evidence type="ECO:0000256" key="5">
    <source>
        <dbReference type="ARBA" id="ARBA00023014"/>
    </source>
</evidence>
<dbReference type="STRING" id="37625.SAMN05660420_00323"/>
<dbReference type="GO" id="GO:0031419">
    <property type="term" value="F:cobalamin binding"/>
    <property type="evidence" value="ECO:0007669"/>
    <property type="project" value="InterPro"/>
</dbReference>
<dbReference type="InterPro" id="IPR051198">
    <property type="entry name" value="BchE-like"/>
</dbReference>
<dbReference type="Gene3D" id="3.80.30.20">
    <property type="entry name" value="tm_1862 like domain"/>
    <property type="match status" value="1"/>
</dbReference>
<name>A0A1H3VYE3_9BACT</name>
<dbReference type="AlphaFoldDB" id="A0A1H3VYE3"/>
<gene>
    <name evidence="8" type="ORF">SAMN05660420_00323</name>
</gene>
<protein>
    <submittedName>
        <fullName evidence="8">Radical SAM superfamily protein</fullName>
    </submittedName>
</protein>
<dbReference type="GO" id="GO:0046872">
    <property type="term" value="F:metal ion binding"/>
    <property type="evidence" value="ECO:0007669"/>
    <property type="project" value="UniProtKB-KW"/>
</dbReference>
<keyword evidence="5" id="KW-0411">Iron-sulfur</keyword>
<keyword evidence="3" id="KW-0479">Metal-binding</keyword>
<evidence type="ECO:0000256" key="2">
    <source>
        <dbReference type="ARBA" id="ARBA00022691"/>
    </source>
</evidence>
<dbReference type="SMART" id="SM00729">
    <property type="entry name" value="Elp3"/>
    <property type="match status" value="1"/>
</dbReference>
<dbReference type="InterPro" id="IPR006158">
    <property type="entry name" value="Cobalamin-bd"/>
</dbReference>
<dbReference type="GO" id="GO:0003824">
    <property type="term" value="F:catalytic activity"/>
    <property type="evidence" value="ECO:0007669"/>
    <property type="project" value="InterPro"/>
</dbReference>
<dbReference type="PANTHER" id="PTHR43409:SF7">
    <property type="entry name" value="BLL1977 PROTEIN"/>
    <property type="match status" value="1"/>
</dbReference>
<keyword evidence="4" id="KW-0408">Iron</keyword>
<dbReference type="InterPro" id="IPR023404">
    <property type="entry name" value="rSAM_horseshoe"/>
</dbReference>
<dbReference type="InterPro" id="IPR058240">
    <property type="entry name" value="rSAM_sf"/>
</dbReference>
<dbReference type="GO" id="GO:0005829">
    <property type="term" value="C:cytosol"/>
    <property type="evidence" value="ECO:0007669"/>
    <property type="project" value="TreeGrafter"/>
</dbReference>
<dbReference type="Proteomes" id="UP000199409">
    <property type="component" value="Unassembled WGS sequence"/>
</dbReference>
<comment type="cofactor">
    <cofactor evidence="1">
        <name>[4Fe-4S] cluster</name>
        <dbReference type="ChEBI" id="CHEBI:49883"/>
    </cofactor>
</comment>
<dbReference type="PROSITE" id="PS51918">
    <property type="entry name" value="RADICAL_SAM"/>
    <property type="match status" value="1"/>
</dbReference>
<proteinExistence type="predicted"/>
<dbReference type="PANTHER" id="PTHR43409">
    <property type="entry name" value="ANAEROBIC MAGNESIUM-PROTOPORPHYRIN IX MONOMETHYL ESTER CYCLASE-RELATED"/>
    <property type="match status" value="1"/>
</dbReference>
<dbReference type="SFLD" id="SFLDS00029">
    <property type="entry name" value="Radical_SAM"/>
    <property type="match status" value="1"/>
</dbReference>
<organism evidence="8 9">
    <name type="scientific">Desulfuromusa kysingii</name>
    <dbReference type="NCBI Taxonomy" id="37625"/>
    <lineage>
        <taxon>Bacteria</taxon>
        <taxon>Pseudomonadati</taxon>
        <taxon>Thermodesulfobacteriota</taxon>
        <taxon>Desulfuromonadia</taxon>
        <taxon>Desulfuromonadales</taxon>
        <taxon>Geopsychrobacteraceae</taxon>
        <taxon>Desulfuromusa</taxon>
    </lineage>
</organism>
<dbReference type="InterPro" id="IPR006638">
    <property type="entry name" value="Elp3/MiaA/NifB-like_rSAM"/>
</dbReference>
<evidence type="ECO:0000256" key="3">
    <source>
        <dbReference type="ARBA" id="ARBA00022723"/>
    </source>
</evidence>
<feature type="domain" description="B12-binding" evidence="6">
    <location>
        <begin position="110"/>
        <end position="254"/>
    </location>
</feature>
<evidence type="ECO:0000313" key="9">
    <source>
        <dbReference type="Proteomes" id="UP000199409"/>
    </source>
</evidence>
<accession>A0A1H3VYE3</accession>
<evidence type="ECO:0000313" key="8">
    <source>
        <dbReference type="EMBL" id="SDZ79078.1"/>
    </source>
</evidence>
<evidence type="ECO:0000259" key="6">
    <source>
        <dbReference type="PROSITE" id="PS51332"/>
    </source>
</evidence>
<evidence type="ECO:0000256" key="4">
    <source>
        <dbReference type="ARBA" id="ARBA00023004"/>
    </source>
</evidence>
<feature type="domain" description="Radical SAM core" evidence="7">
    <location>
        <begin position="275"/>
        <end position="504"/>
    </location>
</feature>
<dbReference type="Pfam" id="PF04055">
    <property type="entry name" value="Radical_SAM"/>
    <property type="match status" value="1"/>
</dbReference>
<evidence type="ECO:0000256" key="1">
    <source>
        <dbReference type="ARBA" id="ARBA00001966"/>
    </source>
</evidence>
<dbReference type="SUPFAM" id="SSF102114">
    <property type="entry name" value="Radical SAM enzymes"/>
    <property type="match status" value="1"/>
</dbReference>
<keyword evidence="9" id="KW-1185">Reference proteome</keyword>
<dbReference type="SFLD" id="SFLDG01082">
    <property type="entry name" value="B12-binding_domain_containing"/>
    <property type="match status" value="1"/>
</dbReference>
<sequence length="544" mass="60648">MPGSGDSDLFMTDVLLIQPPALLPSEPPLSLAVLSAVLRQAHVDVKSLDANLESYLYLLDYQRLMARAGDRPKTSVRRALKHLDESLRFLRSPAAATSFSRYSTAVRHLNLLLSLWTGGGDNERLTLGDYQYNGRSVFNPDDLYLFSSGKLQTLFHAYFVAELFPQIKAHQPKIVAISINYLHQAFAAFELAGLLRRQYPHLQLVAGGGLITSWQEPLQKLDYRLPPFDRLVFGPGEASLVHLAKGSAPEGYYLKDVADIGFIPDFSFADFSRYLSPQPIISVSASRGCYWQKCLFCPEATAPVHPYDSLPPQQFPDVLLQLSARYKATTFHLTDNAIPPSILQSLVQRKADLKEIAWFGFVRFESVLADPEFVQQLAQTGCRMLQLGLESGSQKVLDRMRKGVRLEMAAKILTNLSAAGISSYIYIMLGTPGETEADAEMTLNFLEEHAEKIGFLNISIMNLPRGSGLLEDLDLYGIDSSQLQDEESPLGLYHEFQSTIGWDRGAARKFLQQRLLGSAIIRQMVNRNPPLFSSSHACFFTSSD</sequence>
<dbReference type="GO" id="GO:0051536">
    <property type="term" value="F:iron-sulfur cluster binding"/>
    <property type="evidence" value="ECO:0007669"/>
    <property type="project" value="UniProtKB-KW"/>
</dbReference>